<keyword evidence="2" id="KW-0276">Fatty acid metabolism</keyword>
<evidence type="ECO:0000313" key="6">
    <source>
        <dbReference type="EMBL" id="CEK48506.1"/>
    </source>
</evidence>
<feature type="domain" description="AMP-dependent synthetase/ligase" evidence="5">
    <location>
        <begin position="119"/>
        <end position="194"/>
    </location>
</feature>
<name>A0A0B6XYC5_9EUPU</name>
<evidence type="ECO:0000256" key="1">
    <source>
        <dbReference type="ARBA" id="ARBA00022598"/>
    </source>
</evidence>
<dbReference type="AlphaFoldDB" id="A0A0B6XYC5"/>
<sequence length="194" mass="21303">MQSSHHDLSLSFLGYMEQLVSENYTALGVGGITLAIIAAASYFTSGSKKALVPAVDVNNQSVIIDGKPEHRASCLAKGPDYFTFDRKWPNLKTVYDVLKQGKLLSNNGPCLGSRSGYNKEYTWISYQEVIDKVHQFGSGLINKGLAAVNTTFIGIYASNRPEWTISDFGCQAYSMCPVPMYDTLGMDGCKYILN</sequence>
<keyword evidence="4" id="KW-0472">Membrane</keyword>
<dbReference type="Gene3D" id="3.40.50.12780">
    <property type="entry name" value="N-terminal domain of ligase-like"/>
    <property type="match status" value="1"/>
</dbReference>
<dbReference type="InterPro" id="IPR000873">
    <property type="entry name" value="AMP-dep_synth/lig_dom"/>
</dbReference>
<accession>A0A0B6XYC5</accession>
<gene>
    <name evidence="6" type="primary">ORF4227</name>
</gene>
<dbReference type="GO" id="GO:0005783">
    <property type="term" value="C:endoplasmic reticulum"/>
    <property type="evidence" value="ECO:0007669"/>
    <property type="project" value="TreeGrafter"/>
</dbReference>
<keyword evidence="1" id="KW-0436">Ligase</keyword>
<dbReference type="PANTHER" id="PTHR43272:SF107">
    <property type="entry name" value="LONG-CHAIN-FATTY-ACID--COA LIGASE 5"/>
    <property type="match status" value="1"/>
</dbReference>
<evidence type="ECO:0000256" key="4">
    <source>
        <dbReference type="SAM" id="Phobius"/>
    </source>
</evidence>
<keyword evidence="4" id="KW-1133">Transmembrane helix</keyword>
<dbReference type="Pfam" id="PF00501">
    <property type="entry name" value="AMP-binding"/>
    <property type="match status" value="1"/>
</dbReference>
<organism evidence="6">
    <name type="scientific">Arion vulgaris</name>
    <dbReference type="NCBI Taxonomy" id="1028688"/>
    <lineage>
        <taxon>Eukaryota</taxon>
        <taxon>Metazoa</taxon>
        <taxon>Spiralia</taxon>
        <taxon>Lophotrochozoa</taxon>
        <taxon>Mollusca</taxon>
        <taxon>Gastropoda</taxon>
        <taxon>Heterobranchia</taxon>
        <taxon>Euthyneura</taxon>
        <taxon>Panpulmonata</taxon>
        <taxon>Eupulmonata</taxon>
        <taxon>Stylommatophora</taxon>
        <taxon>Helicina</taxon>
        <taxon>Arionoidea</taxon>
        <taxon>Arionidae</taxon>
        <taxon>Arion</taxon>
    </lineage>
</organism>
<evidence type="ECO:0000256" key="2">
    <source>
        <dbReference type="ARBA" id="ARBA00022832"/>
    </source>
</evidence>
<dbReference type="GO" id="GO:0016020">
    <property type="term" value="C:membrane"/>
    <property type="evidence" value="ECO:0007669"/>
    <property type="project" value="TreeGrafter"/>
</dbReference>
<proteinExistence type="predicted"/>
<evidence type="ECO:0000259" key="5">
    <source>
        <dbReference type="Pfam" id="PF00501"/>
    </source>
</evidence>
<dbReference type="EC" id="6.2.1.3" evidence="3"/>
<keyword evidence="2" id="KW-0443">Lipid metabolism</keyword>
<evidence type="ECO:0000256" key="3">
    <source>
        <dbReference type="ARBA" id="ARBA00026121"/>
    </source>
</evidence>
<dbReference type="EMBL" id="HACG01001641">
    <property type="protein sequence ID" value="CEK48506.1"/>
    <property type="molecule type" value="Transcribed_RNA"/>
</dbReference>
<feature type="non-terminal residue" evidence="6">
    <location>
        <position position="194"/>
    </location>
</feature>
<protein>
    <recommendedName>
        <fullName evidence="3">long-chain-fatty-acid--CoA ligase</fullName>
        <ecNumber evidence="3">6.2.1.3</ecNumber>
    </recommendedName>
</protein>
<feature type="transmembrane region" description="Helical" evidence="4">
    <location>
        <begin position="24"/>
        <end position="43"/>
    </location>
</feature>
<dbReference type="InterPro" id="IPR042099">
    <property type="entry name" value="ANL_N_sf"/>
</dbReference>
<keyword evidence="4" id="KW-0812">Transmembrane</keyword>
<dbReference type="GO" id="GO:0004467">
    <property type="term" value="F:long-chain fatty acid-CoA ligase activity"/>
    <property type="evidence" value="ECO:0007669"/>
    <property type="project" value="UniProtKB-EC"/>
</dbReference>
<dbReference type="PANTHER" id="PTHR43272">
    <property type="entry name" value="LONG-CHAIN-FATTY-ACID--COA LIGASE"/>
    <property type="match status" value="1"/>
</dbReference>
<reference evidence="6" key="1">
    <citation type="submission" date="2014-12" db="EMBL/GenBank/DDBJ databases">
        <title>Insight into the proteome of Arion vulgaris.</title>
        <authorList>
            <person name="Aradska J."/>
            <person name="Bulat T."/>
            <person name="Smidak R."/>
            <person name="Sarate P."/>
            <person name="Gangsoo J."/>
            <person name="Sialana F."/>
            <person name="Bilban M."/>
            <person name="Lubec G."/>
        </authorList>
    </citation>
    <scope>NUCLEOTIDE SEQUENCE</scope>
    <source>
        <tissue evidence="6">Skin</tissue>
    </source>
</reference>
<dbReference type="SUPFAM" id="SSF56801">
    <property type="entry name" value="Acetyl-CoA synthetase-like"/>
    <property type="match status" value="1"/>
</dbReference>